<dbReference type="GO" id="GO:0042276">
    <property type="term" value="P:error-prone translesion synthesis"/>
    <property type="evidence" value="ECO:0007669"/>
    <property type="project" value="TreeGrafter"/>
</dbReference>
<dbReference type="InterPro" id="IPR012337">
    <property type="entry name" value="RNaseH-like_sf"/>
</dbReference>
<evidence type="ECO:0000313" key="4">
    <source>
        <dbReference type="Proteomes" id="UP000664859"/>
    </source>
</evidence>
<dbReference type="InterPro" id="IPR056447">
    <property type="entry name" value="REV3_N"/>
</dbReference>
<gene>
    <name evidence="3" type="ORF">JKP88DRAFT_182350</name>
</gene>
<dbReference type="Pfam" id="PF24065">
    <property type="entry name" value="REV3_N"/>
    <property type="match status" value="1"/>
</dbReference>
<protein>
    <recommendedName>
        <fullName evidence="2">DNA polymerase zeta catalytic subunit N-terminal domain-containing protein</fullName>
    </recommendedName>
</protein>
<comment type="caution">
    <text evidence="3">The sequence shown here is derived from an EMBL/GenBank/DDBJ whole genome shotgun (WGS) entry which is preliminary data.</text>
</comment>
<dbReference type="GO" id="GO:0016035">
    <property type="term" value="C:zeta DNA polymerase complex"/>
    <property type="evidence" value="ECO:0007669"/>
    <property type="project" value="InterPro"/>
</dbReference>
<dbReference type="GO" id="GO:0003887">
    <property type="term" value="F:DNA-directed DNA polymerase activity"/>
    <property type="evidence" value="ECO:0007669"/>
    <property type="project" value="TreeGrafter"/>
</dbReference>
<dbReference type="GO" id="GO:0005634">
    <property type="term" value="C:nucleus"/>
    <property type="evidence" value="ECO:0007669"/>
    <property type="project" value="TreeGrafter"/>
</dbReference>
<evidence type="ECO:0000256" key="1">
    <source>
        <dbReference type="SAM" id="MobiDB-lite"/>
    </source>
</evidence>
<evidence type="ECO:0000313" key="3">
    <source>
        <dbReference type="EMBL" id="KAG5180637.1"/>
    </source>
</evidence>
<proteinExistence type="predicted"/>
<dbReference type="PANTHER" id="PTHR45812:SF1">
    <property type="entry name" value="DNA POLYMERASE ZETA CATALYTIC SUBUNIT"/>
    <property type="match status" value="1"/>
</dbReference>
<feature type="compositionally biased region" description="Low complexity" evidence="1">
    <location>
        <begin position="14"/>
        <end position="25"/>
    </location>
</feature>
<reference evidence="3" key="1">
    <citation type="submission" date="2021-02" db="EMBL/GenBank/DDBJ databases">
        <title>First Annotated Genome of the Yellow-green Alga Tribonema minus.</title>
        <authorList>
            <person name="Mahan K.M."/>
        </authorList>
    </citation>
    <scope>NUCLEOTIDE SEQUENCE</scope>
    <source>
        <strain evidence="3">UTEX B ZZ1240</strain>
    </source>
</reference>
<dbReference type="AlphaFoldDB" id="A0A835YV36"/>
<organism evidence="3 4">
    <name type="scientific">Tribonema minus</name>
    <dbReference type="NCBI Taxonomy" id="303371"/>
    <lineage>
        <taxon>Eukaryota</taxon>
        <taxon>Sar</taxon>
        <taxon>Stramenopiles</taxon>
        <taxon>Ochrophyta</taxon>
        <taxon>PX clade</taxon>
        <taxon>Xanthophyceae</taxon>
        <taxon>Tribonematales</taxon>
        <taxon>Tribonemataceae</taxon>
        <taxon>Tribonema</taxon>
    </lineage>
</organism>
<feature type="region of interest" description="Disordered" evidence="1">
    <location>
        <begin position="1"/>
        <end position="31"/>
    </location>
</feature>
<dbReference type="InterPro" id="IPR030559">
    <property type="entry name" value="PolZ_Rev3"/>
</dbReference>
<accession>A0A835YV36</accession>
<feature type="non-terminal residue" evidence="3">
    <location>
        <position position="57"/>
    </location>
</feature>
<name>A0A835YV36_9STRA</name>
<dbReference type="OrthoDB" id="158676at2759"/>
<dbReference type="GO" id="GO:0000724">
    <property type="term" value="P:double-strand break repair via homologous recombination"/>
    <property type="evidence" value="ECO:0007669"/>
    <property type="project" value="TreeGrafter"/>
</dbReference>
<feature type="domain" description="DNA polymerase zeta catalytic subunit N-terminal" evidence="2">
    <location>
        <begin position="21"/>
        <end position="50"/>
    </location>
</feature>
<dbReference type="SUPFAM" id="SSF53098">
    <property type="entry name" value="Ribonuclease H-like"/>
    <property type="match status" value="1"/>
</dbReference>
<keyword evidence="4" id="KW-1185">Reference proteome</keyword>
<evidence type="ECO:0000259" key="2">
    <source>
        <dbReference type="Pfam" id="PF24065"/>
    </source>
</evidence>
<dbReference type="Gene3D" id="3.30.342.10">
    <property type="entry name" value="DNA Polymerase, chain B, domain 1"/>
    <property type="match status" value="1"/>
</dbReference>
<sequence length="57" mass="6284">MAGERCPQLPPDRSTASHSNSNSTSKQPQTPVIRIWGSTPAGQKACLHLHGIYPYFY</sequence>
<dbReference type="EMBL" id="JAFCMP010000376">
    <property type="protein sequence ID" value="KAG5180637.1"/>
    <property type="molecule type" value="Genomic_DNA"/>
</dbReference>
<dbReference type="PANTHER" id="PTHR45812">
    <property type="entry name" value="DNA POLYMERASE ZETA CATALYTIC SUBUNIT"/>
    <property type="match status" value="1"/>
</dbReference>
<dbReference type="Proteomes" id="UP000664859">
    <property type="component" value="Unassembled WGS sequence"/>
</dbReference>